<dbReference type="PROSITE" id="PS50222">
    <property type="entry name" value="EF_HAND_2"/>
    <property type="match status" value="1"/>
</dbReference>
<accession>W9Z6D9</accession>
<reference evidence="3 4" key="1">
    <citation type="submission" date="2013-03" db="EMBL/GenBank/DDBJ databases">
        <title>The Genome Sequence of Capronia epimyces CBS 606.96.</title>
        <authorList>
            <consortium name="The Broad Institute Genomics Platform"/>
            <person name="Cuomo C."/>
            <person name="de Hoog S."/>
            <person name="Gorbushina A."/>
            <person name="Walker B."/>
            <person name="Young S.K."/>
            <person name="Zeng Q."/>
            <person name="Gargeya S."/>
            <person name="Fitzgerald M."/>
            <person name="Haas B."/>
            <person name="Abouelleil A."/>
            <person name="Allen A.W."/>
            <person name="Alvarado L."/>
            <person name="Arachchi H.M."/>
            <person name="Berlin A.M."/>
            <person name="Chapman S.B."/>
            <person name="Gainer-Dewar J."/>
            <person name="Goldberg J."/>
            <person name="Griggs A."/>
            <person name="Gujja S."/>
            <person name="Hansen M."/>
            <person name="Howarth C."/>
            <person name="Imamovic A."/>
            <person name="Ireland A."/>
            <person name="Larimer J."/>
            <person name="McCowan C."/>
            <person name="Murphy C."/>
            <person name="Pearson M."/>
            <person name="Poon T.W."/>
            <person name="Priest M."/>
            <person name="Roberts A."/>
            <person name="Saif S."/>
            <person name="Shea T."/>
            <person name="Sisk P."/>
            <person name="Sykes S."/>
            <person name="Wortman J."/>
            <person name="Nusbaum C."/>
            <person name="Birren B."/>
        </authorList>
    </citation>
    <scope>NUCLEOTIDE SEQUENCE [LARGE SCALE GENOMIC DNA]</scope>
    <source>
        <strain evidence="3 4">CBS 606.96</strain>
    </source>
</reference>
<dbReference type="EMBL" id="AMGY01000002">
    <property type="protein sequence ID" value="EXJ90059.1"/>
    <property type="molecule type" value="Genomic_DNA"/>
</dbReference>
<dbReference type="InterPro" id="IPR011992">
    <property type="entry name" value="EF-hand-dom_pair"/>
</dbReference>
<dbReference type="OrthoDB" id="4130448at2759"/>
<dbReference type="InterPro" id="IPR018247">
    <property type="entry name" value="EF_Hand_1_Ca_BS"/>
</dbReference>
<gene>
    <name evidence="3" type="ORF">A1O3_03127</name>
</gene>
<dbReference type="Proteomes" id="UP000019478">
    <property type="component" value="Unassembled WGS sequence"/>
</dbReference>
<feature type="domain" description="EF-hand" evidence="2">
    <location>
        <begin position="64"/>
        <end position="99"/>
    </location>
</feature>
<dbReference type="AlphaFoldDB" id="W9Z6D9"/>
<dbReference type="InterPro" id="IPR002048">
    <property type="entry name" value="EF_hand_dom"/>
</dbReference>
<evidence type="ECO:0000313" key="3">
    <source>
        <dbReference type="EMBL" id="EXJ90059.1"/>
    </source>
</evidence>
<dbReference type="GO" id="GO:0005509">
    <property type="term" value="F:calcium ion binding"/>
    <property type="evidence" value="ECO:0007669"/>
    <property type="project" value="InterPro"/>
</dbReference>
<sequence length="99" mass="11134">MVTLVPVPATLPILYTRELLAEMEHMFNDLSNGTQANSTNVVTLDQYLAFFKVTEPSDSDQGNQYAQRVTDKFHMHDRDGDGVVTFGEMMMHCDESGCE</sequence>
<dbReference type="GeneID" id="19167256"/>
<evidence type="ECO:0000313" key="4">
    <source>
        <dbReference type="Proteomes" id="UP000019478"/>
    </source>
</evidence>
<proteinExistence type="predicted"/>
<dbReference type="Gene3D" id="1.10.238.10">
    <property type="entry name" value="EF-hand"/>
    <property type="match status" value="1"/>
</dbReference>
<evidence type="ECO:0000259" key="2">
    <source>
        <dbReference type="PROSITE" id="PS50222"/>
    </source>
</evidence>
<dbReference type="HOGENOM" id="CLU_144276_0_0_1"/>
<keyword evidence="4" id="KW-1185">Reference proteome</keyword>
<organism evidence="3 4">
    <name type="scientific">Capronia epimyces CBS 606.96</name>
    <dbReference type="NCBI Taxonomy" id="1182542"/>
    <lineage>
        <taxon>Eukaryota</taxon>
        <taxon>Fungi</taxon>
        <taxon>Dikarya</taxon>
        <taxon>Ascomycota</taxon>
        <taxon>Pezizomycotina</taxon>
        <taxon>Eurotiomycetes</taxon>
        <taxon>Chaetothyriomycetidae</taxon>
        <taxon>Chaetothyriales</taxon>
        <taxon>Herpotrichiellaceae</taxon>
        <taxon>Capronia</taxon>
    </lineage>
</organism>
<evidence type="ECO:0000256" key="1">
    <source>
        <dbReference type="ARBA" id="ARBA00022837"/>
    </source>
</evidence>
<dbReference type="RefSeq" id="XP_007731456.1">
    <property type="nucleotide sequence ID" value="XM_007733266.1"/>
</dbReference>
<name>W9Z6D9_9EURO</name>
<keyword evidence="1" id="KW-0106">Calcium</keyword>
<dbReference type="PROSITE" id="PS00018">
    <property type="entry name" value="EF_HAND_1"/>
    <property type="match status" value="1"/>
</dbReference>
<protein>
    <recommendedName>
        <fullName evidence="2">EF-hand domain-containing protein</fullName>
    </recommendedName>
</protein>
<comment type="caution">
    <text evidence="3">The sequence shown here is derived from an EMBL/GenBank/DDBJ whole genome shotgun (WGS) entry which is preliminary data.</text>
</comment>
<dbReference type="SUPFAM" id="SSF47473">
    <property type="entry name" value="EF-hand"/>
    <property type="match status" value="1"/>
</dbReference>